<dbReference type="EMBL" id="JYDP01000219">
    <property type="protein sequence ID" value="KRZ02707.1"/>
    <property type="molecule type" value="Genomic_DNA"/>
</dbReference>
<dbReference type="OrthoDB" id="10538522at2759"/>
<feature type="region of interest" description="Disordered" evidence="1">
    <location>
        <begin position="41"/>
        <end position="81"/>
    </location>
</feature>
<dbReference type="Proteomes" id="UP000055024">
    <property type="component" value="Unassembled WGS sequence"/>
</dbReference>
<name>A0A0V1GXI9_9BILA</name>
<evidence type="ECO:0000313" key="2">
    <source>
        <dbReference type="EMBL" id="KRZ02707.1"/>
    </source>
</evidence>
<dbReference type="AlphaFoldDB" id="A0A0V1GXI9"/>
<protein>
    <submittedName>
        <fullName evidence="2">Uncharacterized protein</fullName>
    </submittedName>
</protein>
<evidence type="ECO:0000256" key="1">
    <source>
        <dbReference type="SAM" id="MobiDB-lite"/>
    </source>
</evidence>
<organism evidence="2 3">
    <name type="scientific">Trichinella zimbabwensis</name>
    <dbReference type="NCBI Taxonomy" id="268475"/>
    <lineage>
        <taxon>Eukaryota</taxon>
        <taxon>Metazoa</taxon>
        <taxon>Ecdysozoa</taxon>
        <taxon>Nematoda</taxon>
        <taxon>Enoplea</taxon>
        <taxon>Dorylaimia</taxon>
        <taxon>Trichinellida</taxon>
        <taxon>Trichinellidae</taxon>
        <taxon>Trichinella</taxon>
    </lineage>
</organism>
<accession>A0A0V1GXI9</accession>
<comment type="caution">
    <text evidence="2">The sequence shown here is derived from an EMBL/GenBank/DDBJ whole genome shotgun (WGS) entry which is preliminary data.</text>
</comment>
<sequence>MSLLHSGYRSTFGPDDRWRSTVGKRRRSELLVMCSFGSRSMSSSKRVGARKVNSDGDGLDENNKAEADPPTVTALRYNPLN</sequence>
<gene>
    <name evidence="2" type="ORF">T11_1925</name>
</gene>
<keyword evidence="3" id="KW-1185">Reference proteome</keyword>
<feature type="region of interest" description="Disordered" evidence="1">
    <location>
        <begin position="1"/>
        <end position="20"/>
    </location>
</feature>
<reference evidence="2 3" key="1">
    <citation type="submission" date="2015-01" db="EMBL/GenBank/DDBJ databases">
        <title>Evolution of Trichinella species and genotypes.</title>
        <authorList>
            <person name="Korhonen P.K."/>
            <person name="Edoardo P."/>
            <person name="Giuseppe L.R."/>
            <person name="Gasser R.B."/>
        </authorList>
    </citation>
    <scope>NUCLEOTIDE SEQUENCE [LARGE SCALE GENOMIC DNA]</scope>
    <source>
        <strain evidence="2">ISS1029</strain>
    </source>
</reference>
<proteinExistence type="predicted"/>
<evidence type="ECO:0000313" key="3">
    <source>
        <dbReference type="Proteomes" id="UP000055024"/>
    </source>
</evidence>